<dbReference type="CDD" id="cd06533">
    <property type="entry name" value="Glyco_transf_WecG_TagA"/>
    <property type="match status" value="1"/>
</dbReference>
<evidence type="ECO:0000313" key="4">
    <source>
        <dbReference type="Proteomes" id="UP000427769"/>
    </source>
</evidence>
<evidence type="ECO:0000313" key="3">
    <source>
        <dbReference type="EMBL" id="BBO77641.1"/>
    </source>
</evidence>
<keyword evidence="2 3" id="KW-0808">Transferase</keyword>
<dbReference type="GO" id="GO:0016758">
    <property type="term" value="F:hexosyltransferase activity"/>
    <property type="evidence" value="ECO:0007669"/>
    <property type="project" value="TreeGrafter"/>
</dbReference>
<dbReference type="Proteomes" id="UP000427769">
    <property type="component" value="Chromosome"/>
</dbReference>
<dbReference type="PANTHER" id="PTHR34136">
    <property type="match status" value="1"/>
</dbReference>
<dbReference type="KEGG" id="dwd:DSCW_50580"/>
<proteinExistence type="predicted"/>
<evidence type="ECO:0000256" key="1">
    <source>
        <dbReference type="ARBA" id="ARBA00022676"/>
    </source>
</evidence>
<name>A0A5K7ZD34_9BACT</name>
<sequence>MSDRLNILDIWVDPVDRSQSIQRVRDFLQGDRPCSIFAANPEKNFSVPRDPELWKAFQSADLLIPDGIGIVVAARLLHGAVLQRVPGVEFMQDICRLAVEEEKSIFLYGARESVNKAAVDRLRTRFPGLCIAGRSDGYVQDTQMPQLIRRINDSKASILFLALGSPRQEKWFANHADELTSVKVCQGIGGTLDAITGSVKRAPDIWMRFHLEWLYRLLKDPKRIRRQRVLPVFALRVILTMVLMMKD</sequence>
<dbReference type="PANTHER" id="PTHR34136:SF1">
    <property type="entry name" value="UDP-N-ACETYL-D-MANNOSAMINURONIC ACID TRANSFERASE"/>
    <property type="match status" value="1"/>
</dbReference>
<organism evidence="3 4">
    <name type="scientific">Desulfosarcina widdelii</name>
    <dbReference type="NCBI Taxonomy" id="947919"/>
    <lineage>
        <taxon>Bacteria</taxon>
        <taxon>Pseudomonadati</taxon>
        <taxon>Thermodesulfobacteriota</taxon>
        <taxon>Desulfobacteria</taxon>
        <taxon>Desulfobacterales</taxon>
        <taxon>Desulfosarcinaceae</taxon>
        <taxon>Desulfosarcina</taxon>
    </lineage>
</organism>
<dbReference type="OrthoDB" id="9808602at2"/>
<dbReference type="Pfam" id="PF03808">
    <property type="entry name" value="Glyco_tran_WecG"/>
    <property type="match status" value="1"/>
</dbReference>
<reference evidence="3 4" key="1">
    <citation type="submission" date="2019-11" db="EMBL/GenBank/DDBJ databases">
        <title>Comparative genomics of hydrocarbon-degrading Desulfosarcina strains.</title>
        <authorList>
            <person name="Watanabe M."/>
            <person name="Kojima H."/>
            <person name="Fukui M."/>
        </authorList>
    </citation>
    <scope>NUCLEOTIDE SEQUENCE [LARGE SCALE GENOMIC DNA]</scope>
    <source>
        <strain evidence="3 4">PP31</strain>
    </source>
</reference>
<gene>
    <name evidence="3" type="ORF">DSCW_50580</name>
</gene>
<dbReference type="EMBL" id="AP021875">
    <property type="protein sequence ID" value="BBO77641.1"/>
    <property type="molecule type" value="Genomic_DNA"/>
</dbReference>
<dbReference type="NCBIfam" id="TIGR00696">
    <property type="entry name" value="wecG_tagA_cpsF"/>
    <property type="match status" value="1"/>
</dbReference>
<dbReference type="AlphaFoldDB" id="A0A5K7ZD34"/>
<accession>A0A5K7ZD34</accession>
<dbReference type="InterPro" id="IPR004629">
    <property type="entry name" value="WecG_TagA_CpsF"/>
</dbReference>
<protein>
    <submittedName>
        <fullName evidence="3">N-acetylmannosaminyltransferase</fullName>
    </submittedName>
</protein>
<keyword evidence="1" id="KW-0328">Glycosyltransferase</keyword>
<keyword evidence="4" id="KW-1185">Reference proteome</keyword>
<evidence type="ECO:0000256" key="2">
    <source>
        <dbReference type="ARBA" id="ARBA00022679"/>
    </source>
</evidence>